<evidence type="ECO:0000313" key="2">
    <source>
        <dbReference type="EMBL" id="GAL27572.1"/>
    </source>
</evidence>
<keyword evidence="3" id="KW-1185">Reference proteome</keyword>
<sequence>MDPITQGVLGASLSQSASKKQNILIAGALGLLAGMSPDLDVLIRSSSDPLLFLEYHRQFTHSLLFIPFGSVICAIVLYHVFAKRFGFSFAQTWFTAL</sequence>
<reference evidence="3" key="2">
    <citation type="submission" date="2014-09" db="EMBL/GenBank/DDBJ databases">
        <authorList>
            <consortium name="NBRP consortium"/>
            <person name="Sawabe T."/>
            <person name="Meirelles P."/>
            <person name="Nakanishi M."/>
            <person name="Sayaka M."/>
            <person name="Hattori M."/>
            <person name="Ohkuma M."/>
        </authorList>
    </citation>
    <scope>NUCLEOTIDE SEQUENCE [LARGE SCALE GENOMIC DNA]</scope>
    <source>
        <strain evidence="3">JCM 19239</strain>
    </source>
</reference>
<dbReference type="PANTHER" id="PTHR40031">
    <property type="entry name" value="HYPOTHETICAL MEMBRANE SPANNING PROTEIN"/>
    <property type="match status" value="1"/>
</dbReference>
<dbReference type="InterPro" id="IPR007404">
    <property type="entry name" value="YdjM-like"/>
</dbReference>
<evidence type="ECO:0000256" key="1">
    <source>
        <dbReference type="SAM" id="Phobius"/>
    </source>
</evidence>
<name>A0ABQ0JFP0_9VIBR</name>
<keyword evidence="1" id="KW-0812">Transmembrane</keyword>
<evidence type="ECO:0000313" key="3">
    <source>
        <dbReference type="Proteomes" id="UP000029223"/>
    </source>
</evidence>
<reference evidence="3" key="1">
    <citation type="submission" date="2014-09" db="EMBL/GenBank/DDBJ databases">
        <title>Vibrio variabilis JCM 19239. (C206) whole genome shotgun sequence.</title>
        <authorList>
            <person name="Sawabe T."/>
            <person name="Meirelles P."/>
            <person name="Nakanishi M."/>
            <person name="Sayaka M."/>
            <person name="Hattori M."/>
            <person name="Ohkuma M."/>
        </authorList>
    </citation>
    <scope>NUCLEOTIDE SEQUENCE [LARGE SCALE GENOMIC DNA]</scope>
    <source>
        <strain evidence="3">JCM 19239</strain>
    </source>
</reference>
<dbReference type="Proteomes" id="UP000029223">
    <property type="component" value="Unassembled WGS sequence"/>
</dbReference>
<keyword evidence="1" id="KW-0472">Membrane</keyword>
<protein>
    <submittedName>
        <fullName evidence="2">Integral membrane protein</fullName>
    </submittedName>
</protein>
<keyword evidence="1" id="KW-1133">Transmembrane helix</keyword>
<comment type="caution">
    <text evidence="2">The sequence shown here is derived from an EMBL/GenBank/DDBJ whole genome shotgun (WGS) entry which is preliminary data.</text>
</comment>
<feature type="transmembrane region" description="Helical" evidence="1">
    <location>
        <begin position="23"/>
        <end position="43"/>
    </location>
</feature>
<dbReference type="InterPro" id="IPR053170">
    <property type="entry name" value="Transcription_regulator"/>
</dbReference>
<dbReference type="EMBL" id="BBMS01000031">
    <property type="protein sequence ID" value="GAL27572.1"/>
    <property type="molecule type" value="Genomic_DNA"/>
</dbReference>
<accession>A0ABQ0JFP0</accession>
<gene>
    <name evidence="2" type="ORF">JCM19239_994</name>
</gene>
<feature type="transmembrane region" description="Helical" evidence="1">
    <location>
        <begin position="63"/>
        <end position="81"/>
    </location>
</feature>
<proteinExistence type="predicted"/>
<dbReference type="PANTHER" id="PTHR40031:SF1">
    <property type="entry name" value="MEMBRANE-BOUND METAL-DEPENDENT HYDROLASE"/>
    <property type="match status" value="1"/>
</dbReference>
<organism evidence="2 3">
    <name type="scientific">Vibrio variabilis</name>
    <dbReference type="NCBI Taxonomy" id="990271"/>
    <lineage>
        <taxon>Bacteria</taxon>
        <taxon>Pseudomonadati</taxon>
        <taxon>Pseudomonadota</taxon>
        <taxon>Gammaproteobacteria</taxon>
        <taxon>Vibrionales</taxon>
        <taxon>Vibrionaceae</taxon>
        <taxon>Vibrio</taxon>
    </lineage>
</organism>
<dbReference type="Pfam" id="PF04307">
    <property type="entry name" value="YdjM"/>
    <property type="match status" value="1"/>
</dbReference>